<dbReference type="PIRSF" id="PIRSF036458">
    <property type="entry name" value="Butyrate_kin"/>
    <property type="match status" value="1"/>
</dbReference>
<dbReference type="PROSITE" id="PS01075">
    <property type="entry name" value="ACETATE_KINASE_1"/>
    <property type="match status" value="1"/>
</dbReference>
<keyword evidence="3 9" id="KW-0963">Cytoplasm</keyword>
<protein>
    <recommendedName>
        <fullName evidence="9">Probable butyrate kinase</fullName>
        <shortName evidence="9">BK</shortName>
        <ecNumber evidence="9">2.7.2.7</ecNumber>
    </recommendedName>
    <alternativeName>
        <fullName evidence="9">Branched-chain carboxylic acid kinase</fullName>
    </alternativeName>
</protein>
<keyword evidence="6 9" id="KW-0418">Kinase</keyword>
<dbReference type="PRINTS" id="PR00471">
    <property type="entry name" value="ACETATEKNASE"/>
</dbReference>
<dbReference type="PANTHER" id="PTHR21060">
    <property type="entry name" value="ACETATE KINASE"/>
    <property type="match status" value="1"/>
</dbReference>
<reference evidence="11 12" key="1">
    <citation type="submission" date="2016-10" db="EMBL/GenBank/DDBJ databases">
        <authorList>
            <person name="de Groot N.N."/>
        </authorList>
    </citation>
    <scope>NUCLEOTIDE SEQUENCE [LARGE SCALE GENOMIC DNA]</scope>
    <source>
        <strain evidence="11 12">DSM 797</strain>
    </source>
</reference>
<dbReference type="Proteomes" id="UP000199068">
    <property type="component" value="Unassembled WGS sequence"/>
</dbReference>
<dbReference type="InterPro" id="IPR023865">
    <property type="entry name" value="Aliphatic_acid_kinase_CS"/>
</dbReference>
<evidence type="ECO:0000256" key="5">
    <source>
        <dbReference type="ARBA" id="ARBA00022741"/>
    </source>
</evidence>
<evidence type="ECO:0000256" key="4">
    <source>
        <dbReference type="ARBA" id="ARBA00022679"/>
    </source>
</evidence>
<dbReference type="InterPro" id="IPR043129">
    <property type="entry name" value="ATPase_NBD"/>
</dbReference>
<organism evidence="11 12">
    <name type="scientific">Romboutsia lituseburensis DSM 797</name>
    <dbReference type="NCBI Taxonomy" id="1121325"/>
    <lineage>
        <taxon>Bacteria</taxon>
        <taxon>Bacillati</taxon>
        <taxon>Bacillota</taxon>
        <taxon>Clostridia</taxon>
        <taxon>Peptostreptococcales</taxon>
        <taxon>Peptostreptococcaceae</taxon>
        <taxon>Romboutsia</taxon>
    </lineage>
</organism>
<accession>A0A1G9MGG1</accession>
<evidence type="ECO:0000256" key="2">
    <source>
        <dbReference type="ARBA" id="ARBA00008748"/>
    </source>
</evidence>
<evidence type="ECO:0000313" key="12">
    <source>
        <dbReference type="Proteomes" id="UP000199068"/>
    </source>
</evidence>
<evidence type="ECO:0000256" key="10">
    <source>
        <dbReference type="RuleBase" id="RU003835"/>
    </source>
</evidence>
<dbReference type="Pfam" id="PF00871">
    <property type="entry name" value="Acetate_kinase"/>
    <property type="match status" value="1"/>
</dbReference>
<dbReference type="NCBIfam" id="NF002834">
    <property type="entry name" value="PRK03011.1-5"/>
    <property type="match status" value="1"/>
</dbReference>
<dbReference type="Gene3D" id="3.30.420.40">
    <property type="match status" value="2"/>
</dbReference>
<dbReference type="AlphaFoldDB" id="A0A1G9MGG1"/>
<gene>
    <name evidence="9" type="primary">buk</name>
    <name evidence="11" type="ORF">SAMN04515677_103216</name>
</gene>
<dbReference type="GO" id="GO:0005524">
    <property type="term" value="F:ATP binding"/>
    <property type="evidence" value="ECO:0007669"/>
    <property type="project" value="UniProtKB-KW"/>
</dbReference>
<evidence type="ECO:0000256" key="9">
    <source>
        <dbReference type="HAMAP-Rule" id="MF_00542"/>
    </source>
</evidence>
<dbReference type="RefSeq" id="WP_092724916.1">
    <property type="nucleotide sequence ID" value="NZ_FNGW01000003.1"/>
</dbReference>
<dbReference type="EC" id="2.7.2.7" evidence="9"/>
<dbReference type="NCBIfam" id="TIGR02707">
    <property type="entry name" value="butyr_kinase"/>
    <property type="match status" value="1"/>
</dbReference>
<evidence type="ECO:0000256" key="6">
    <source>
        <dbReference type="ARBA" id="ARBA00022777"/>
    </source>
</evidence>
<dbReference type="SUPFAM" id="SSF53067">
    <property type="entry name" value="Actin-like ATPase domain"/>
    <property type="match status" value="2"/>
</dbReference>
<comment type="similarity">
    <text evidence="2 9 10">Belongs to the acetokinase family.</text>
</comment>
<comment type="catalytic activity">
    <reaction evidence="8 9">
        <text>butanoate + ATP = butanoyl phosphate + ADP</text>
        <dbReference type="Rhea" id="RHEA:13585"/>
        <dbReference type="ChEBI" id="CHEBI:17968"/>
        <dbReference type="ChEBI" id="CHEBI:30616"/>
        <dbReference type="ChEBI" id="CHEBI:58079"/>
        <dbReference type="ChEBI" id="CHEBI:456216"/>
        <dbReference type="EC" id="2.7.2.7"/>
    </reaction>
</comment>
<dbReference type="InterPro" id="IPR000890">
    <property type="entry name" value="Aliphatic_acid_kin_short-chain"/>
</dbReference>
<keyword evidence="5 9" id="KW-0547">Nucleotide-binding</keyword>
<dbReference type="InterPro" id="IPR011245">
    <property type="entry name" value="Butyrate_kin"/>
</dbReference>
<evidence type="ECO:0000256" key="1">
    <source>
        <dbReference type="ARBA" id="ARBA00004496"/>
    </source>
</evidence>
<keyword evidence="12" id="KW-1185">Reference proteome</keyword>
<dbReference type="CDD" id="cd24011">
    <property type="entry name" value="ASKHA_NBD_BK"/>
    <property type="match status" value="1"/>
</dbReference>
<name>A0A1G9MGG1_9FIRM</name>
<evidence type="ECO:0000313" key="11">
    <source>
        <dbReference type="EMBL" id="SDL73356.1"/>
    </source>
</evidence>
<evidence type="ECO:0000256" key="3">
    <source>
        <dbReference type="ARBA" id="ARBA00022490"/>
    </source>
</evidence>
<comment type="subcellular location">
    <subcellularLocation>
        <location evidence="1 9">Cytoplasm</location>
    </subcellularLocation>
</comment>
<dbReference type="GO" id="GO:0006083">
    <property type="term" value="P:acetate metabolic process"/>
    <property type="evidence" value="ECO:0007669"/>
    <property type="project" value="TreeGrafter"/>
</dbReference>
<keyword evidence="7 9" id="KW-0067">ATP-binding</keyword>
<dbReference type="STRING" id="1121325.SAMN04515677_103216"/>
<dbReference type="EMBL" id="FNGW01000003">
    <property type="protein sequence ID" value="SDL73356.1"/>
    <property type="molecule type" value="Genomic_DNA"/>
</dbReference>
<sequence length="359" mass="39474">MNNYTFLIINPGSTSTKISIFENDIETMTETIRHSSEKINSYKEIYDQFDFRKDLIMDVLKNKNIDLSTFTAIIARGGNMKPVVGGTYEVNEEMLNDLKIGVMGQHASNLGGGLAYSIASELGLKAYVVDPVVVDEFEPLARISGTPLIPRKSKDHPLNQRAVAREAAKEMGGKYDDFNFIIAHLGGGISVGTHKRGRMIDVNNALDGDGPMSPERCGAIPFGGVIDLCYSGEYTKKELRKKLVGCGGLVGYLGTNDAREVIKRIKEGDEYSKLIYEAMAYQISKEIGASSAVLKGDVDAILLTGGLAYDSILMDWIKDRVEFIAPVKVFPGEHEMKALACGVLRVLDNKEKLQMYPNK</sequence>
<dbReference type="PROSITE" id="PS01076">
    <property type="entry name" value="ACETATE_KINASE_2"/>
    <property type="match status" value="1"/>
</dbReference>
<dbReference type="GO" id="GO:0008776">
    <property type="term" value="F:acetate kinase activity"/>
    <property type="evidence" value="ECO:0007669"/>
    <property type="project" value="TreeGrafter"/>
</dbReference>
<proteinExistence type="inferred from homology"/>
<keyword evidence="4 9" id="KW-0808">Transferase</keyword>
<dbReference type="PANTHER" id="PTHR21060:SF3">
    <property type="entry name" value="BUTYRATE KINASE 2-RELATED"/>
    <property type="match status" value="1"/>
</dbReference>
<dbReference type="GO" id="GO:0047761">
    <property type="term" value="F:butyrate kinase activity"/>
    <property type="evidence" value="ECO:0007669"/>
    <property type="project" value="UniProtKB-UniRule"/>
</dbReference>
<dbReference type="HAMAP" id="MF_00542">
    <property type="entry name" value="Butyrate_kinase"/>
    <property type="match status" value="1"/>
</dbReference>
<evidence type="ECO:0000256" key="8">
    <source>
        <dbReference type="ARBA" id="ARBA00048596"/>
    </source>
</evidence>
<evidence type="ECO:0000256" key="7">
    <source>
        <dbReference type="ARBA" id="ARBA00022840"/>
    </source>
</evidence>
<dbReference type="GO" id="GO:0005737">
    <property type="term" value="C:cytoplasm"/>
    <property type="evidence" value="ECO:0007669"/>
    <property type="project" value="UniProtKB-SubCell"/>
</dbReference>